<evidence type="ECO:0000313" key="1">
    <source>
        <dbReference type="EMBL" id="KAF5684681.1"/>
    </source>
</evidence>
<accession>A0A8H5U9P7</accession>
<keyword evidence="2" id="KW-1185">Reference proteome</keyword>
<comment type="caution">
    <text evidence="1">The sequence shown here is derived from an EMBL/GenBank/DDBJ whole genome shotgun (WGS) entry which is preliminary data.</text>
</comment>
<dbReference type="SUPFAM" id="SSF55961">
    <property type="entry name" value="Bet v1-like"/>
    <property type="match status" value="1"/>
</dbReference>
<dbReference type="InterPro" id="IPR023393">
    <property type="entry name" value="START-like_dom_sf"/>
</dbReference>
<dbReference type="CDD" id="cd07821">
    <property type="entry name" value="PYR_PYL_RCAR_like"/>
    <property type="match status" value="1"/>
</dbReference>
<sequence>MAQYQLEEYICVTREINAPIAEVWGMIAGFGAEKAWYPGCLRLSVEGFGVGSIRTFDYEYPEGEHKEERYTFSEEMTEVNAANHSMTFRVRRPDYPDMIAYGTTVLDSLGPNKTQFRWLGKGSPLPDEYKAILQKDLSFRFNMNCFLERGSFPRPCQLAY</sequence>
<dbReference type="EMBL" id="JAAOAK010000176">
    <property type="protein sequence ID" value="KAF5684681.1"/>
    <property type="molecule type" value="Genomic_DNA"/>
</dbReference>
<organism evidence="1 2">
    <name type="scientific">Fusarium denticulatum</name>
    <dbReference type="NCBI Taxonomy" id="48507"/>
    <lineage>
        <taxon>Eukaryota</taxon>
        <taxon>Fungi</taxon>
        <taxon>Dikarya</taxon>
        <taxon>Ascomycota</taxon>
        <taxon>Pezizomycotina</taxon>
        <taxon>Sordariomycetes</taxon>
        <taxon>Hypocreomycetidae</taxon>
        <taxon>Hypocreales</taxon>
        <taxon>Nectriaceae</taxon>
        <taxon>Fusarium</taxon>
        <taxon>Fusarium fujikuroi species complex</taxon>
    </lineage>
</organism>
<reference evidence="1 2" key="1">
    <citation type="submission" date="2020-05" db="EMBL/GenBank/DDBJ databases">
        <title>Identification and distribution of gene clusters putatively required for synthesis of sphingolipid metabolism inhibitors in phylogenetically diverse species of the filamentous fungus Fusarium.</title>
        <authorList>
            <person name="Kim H.-S."/>
            <person name="Busman M."/>
            <person name="Brown D.W."/>
            <person name="Divon H."/>
            <person name="Uhlig S."/>
            <person name="Proctor R.H."/>
        </authorList>
    </citation>
    <scope>NUCLEOTIDE SEQUENCE [LARGE SCALE GENOMIC DNA]</scope>
    <source>
        <strain evidence="1 2">NRRL 25311</strain>
    </source>
</reference>
<dbReference type="Proteomes" id="UP000562682">
    <property type="component" value="Unassembled WGS sequence"/>
</dbReference>
<gene>
    <name evidence="1" type="ORF">FDENT_6608</name>
</gene>
<dbReference type="Pfam" id="PF10604">
    <property type="entry name" value="Polyketide_cyc2"/>
    <property type="match status" value="1"/>
</dbReference>
<proteinExistence type="predicted"/>
<dbReference type="Gene3D" id="3.30.530.20">
    <property type="match status" value="1"/>
</dbReference>
<protein>
    <submittedName>
        <fullName evidence="1">Polyketide cyclase dehydrase</fullName>
    </submittedName>
</protein>
<dbReference type="AlphaFoldDB" id="A0A8H5U9P7"/>
<evidence type="ECO:0000313" key="2">
    <source>
        <dbReference type="Proteomes" id="UP000562682"/>
    </source>
</evidence>
<name>A0A8H5U9P7_9HYPO</name>
<dbReference type="InterPro" id="IPR019587">
    <property type="entry name" value="Polyketide_cyclase/dehydratase"/>
</dbReference>